<dbReference type="OrthoDB" id="291295at2"/>
<evidence type="ECO:0000256" key="7">
    <source>
        <dbReference type="ARBA" id="ARBA00023049"/>
    </source>
</evidence>
<dbReference type="InterPro" id="IPR001570">
    <property type="entry name" value="Peptidase_M4_C_domain"/>
</dbReference>
<evidence type="ECO:0000256" key="4">
    <source>
        <dbReference type="ARBA" id="ARBA00022729"/>
    </source>
</evidence>
<evidence type="ECO:0000256" key="6">
    <source>
        <dbReference type="ARBA" id="ARBA00022833"/>
    </source>
</evidence>
<feature type="domain" description="Peptidase M4 C-terminal" evidence="11">
    <location>
        <begin position="386"/>
        <end position="570"/>
    </location>
</feature>
<feature type="domain" description="Peptidase M4" evidence="10">
    <location>
        <begin position="232"/>
        <end position="382"/>
    </location>
</feature>
<comment type="caution">
    <text evidence="14">The sequence shown here is derived from an EMBL/GenBank/DDBJ whole genome shotgun (WGS) entry which is preliminary data.</text>
</comment>
<evidence type="ECO:0000259" key="11">
    <source>
        <dbReference type="Pfam" id="PF02868"/>
    </source>
</evidence>
<gene>
    <name evidence="14" type="ORF">B0A77_02195</name>
</gene>
<dbReference type="EMBL" id="PCMW01000013">
    <property type="protein sequence ID" value="PDS26528.1"/>
    <property type="molecule type" value="Genomic_DNA"/>
</dbReference>
<dbReference type="Gene3D" id="1.10.390.10">
    <property type="entry name" value="Neutral Protease Domain 2"/>
    <property type="match status" value="1"/>
</dbReference>
<keyword evidence="4 9" id="KW-0732">Signal</keyword>
<evidence type="ECO:0000256" key="8">
    <source>
        <dbReference type="PIRSR" id="PIRSR623612-1"/>
    </source>
</evidence>
<dbReference type="GO" id="GO:0004222">
    <property type="term" value="F:metalloendopeptidase activity"/>
    <property type="evidence" value="ECO:0007669"/>
    <property type="project" value="InterPro"/>
</dbReference>
<name>A0A2H3KUC5_9FLAO</name>
<keyword evidence="6" id="KW-0862">Zinc</keyword>
<dbReference type="InterPro" id="IPR027268">
    <property type="entry name" value="Peptidase_M4/M1_CTD_sf"/>
</dbReference>
<proteinExistence type="inferred from homology"/>
<dbReference type="Pfam" id="PF07504">
    <property type="entry name" value="FTP"/>
    <property type="match status" value="1"/>
</dbReference>
<dbReference type="InterPro" id="IPR013856">
    <property type="entry name" value="Peptidase_M4_domain"/>
</dbReference>
<organism evidence="14 15">
    <name type="scientific">Flavobacterium branchiophilum</name>
    <dbReference type="NCBI Taxonomy" id="55197"/>
    <lineage>
        <taxon>Bacteria</taxon>
        <taxon>Pseudomonadati</taxon>
        <taxon>Bacteroidota</taxon>
        <taxon>Flavobacteriia</taxon>
        <taxon>Flavobacteriales</taxon>
        <taxon>Flavobacteriaceae</taxon>
        <taxon>Flavobacterium</taxon>
    </lineage>
</organism>
<dbReference type="InterPro" id="IPR050728">
    <property type="entry name" value="Zinc_Metalloprotease_M4"/>
</dbReference>
<dbReference type="Gene3D" id="3.10.170.10">
    <property type="match status" value="1"/>
</dbReference>
<dbReference type="PRINTS" id="PR00730">
    <property type="entry name" value="THERMOLYSIN"/>
</dbReference>
<protein>
    <submittedName>
        <fullName evidence="14">Uncharacterized protein</fullName>
    </submittedName>
</protein>
<keyword evidence="7" id="KW-0482">Metalloprotease</keyword>
<evidence type="ECO:0000256" key="3">
    <source>
        <dbReference type="ARBA" id="ARBA00022723"/>
    </source>
</evidence>
<dbReference type="NCBIfam" id="TIGR04183">
    <property type="entry name" value="Por_Secre_tail"/>
    <property type="match status" value="1"/>
</dbReference>
<dbReference type="CDD" id="cd09597">
    <property type="entry name" value="M4_TLP"/>
    <property type="match status" value="1"/>
</dbReference>
<dbReference type="SUPFAM" id="SSF55486">
    <property type="entry name" value="Metalloproteases ('zincins'), catalytic domain"/>
    <property type="match status" value="1"/>
</dbReference>
<keyword evidence="3" id="KW-0479">Metal-binding</keyword>
<sequence>MKFQKSTLCIIMILCSTLSFAQNTKYVSDKTYQKSLKFDQNTTVREAESRFMQLYDLDKKGHFKSIQENKDDKGTVHQRKQQFYQNLKVEFGTVITHINSKGFVSMINGELYNPKQLNLVPTLTAIEAFDLVLKNQKAKKYLWEDAEQANLVAYSKPKGELLIFPLVLQNEVRLAYKFDLYSIDPIAREEVYIDAHSGNILYKNPIIKHANTIKKIENEVTEINQMSNLILGTANTKYSGTRSIETTFNASLNKYVLADATRGNGIVTYNCERLAGTYQNVHFKDNDNNWTTAEHANTFWDNAALDAHWGAAMTYDFWKTIFNRNSFDNNNAQIKSYVHYRKSTINYNNAFWNGSFMTYGDGNAKPLTTIDVCGHEIGHAVCTHTANLAYQNQSGAINEGYSDIWGACIEHFGRTGSFTGTPVVAVWQVGEDLGGGGFRSMNNPLSKGDPDTFMGTNWVETADEGTCSPNSNNDHCGVHTNSGVLNRWFYILSAGGSGTNNAPIPDTYSVTGIGIQKAAKIAYFAERDYLTPNATYFDVREATLNVVNELYCATSTEAESVTNAWFSVNVGSSYVSYTTDLAVKKPTTTTTLSCSNTTFAITVPIENHGLNSINATTLAYNIDGGTNTNVSWTGNMAACTASSVPISINLSAVPYGAHVLNITGNLTGDLNVANNTIAIPFFKNTAAATNSINTFEAASDNLIAYNDGTSGVLWQRGTSSKTTLTNTIAGSQVYATSLTGTYPAETKSYLVSHCYDLSQMSNPILKFDMAFDLENEFDILYMEYSTNGTTWNLLGTVNDANWYNSNALCDNCVGGEWTGEANLANGSNTNGTKKEYSYNLNALAANTNIVFRFVFQSDPAVEEDGVIIDNFQITTSSLSNNTFDSKLFEVYPNPSNGIYNLKIPKFVGKINIQIVDINGRVILNQINEDFNNEKTINLSAFQSGVYVLKISGNDFNFSQKLIKN</sequence>
<feature type="chain" id="PRO_5013756383" evidence="9">
    <location>
        <begin position="22"/>
        <end position="964"/>
    </location>
</feature>
<evidence type="ECO:0000259" key="12">
    <source>
        <dbReference type="Pfam" id="PF07504"/>
    </source>
</evidence>
<reference evidence="14 15" key="1">
    <citation type="submission" date="2017-09" db="EMBL/GenBank/DDBJ databases">
        <title>Whole genomes of Flavobacteriaceae.</title>
        <authorList>
            <person name="Stine C."/>
            <person name="Li C."/>
            <person name="Tadesse D."/>
        </authorList>
    </citation>
    <scope>NUCLEOTIDE SEQUENCE [LARGE SCALE GENOMIC DNA]</scope>
    <source>
        <strain evidence="14 15">ATCC 35036</strain>
    </source>
</reference>
<evidence type="ECO:0000259" key="13">
    <source>
        <dbReference type="Pfam" id="PF18962"/>
    </source>
</evidence>
<evidence type="ECO:0000256" key="1">
    <source>
        <dbReference type="ARBA" id="ARBA00009388"/>
    </source>
</evidence>
<feature type="active site" evidence="8">
    <location>
        <position position="376"/>
    </location>
</feature>
<keyword evidence="5" id="KW-0378">Hydrolase</keyword>
<dbReference type="Gene3D" id="3.10.450.490">
    <property type="match status" value="1"/>
</dbReference>
<evidence type="ECO:0000313" key="14">
    <source>
        <dbReference type="EMBL" id="PDS26528.1"/>
    </source>
</evidence>
<dbReference type="PANTHER" id="PTHR33794:SF1">
    <property type="entry name" value="BACILLOLYSIN"/>
    <property type="match status" value="1"/>
</dbReference>
<keyword evidence="2" id="KW-0645">Protease</keyword>
<dbReference type="PANTHER" id="PTHR33794">
    <property type="entry name" value="BACILLOLYSIN"/>
    <property type="match status" value="1"/>
</dbReference>
<dbReference type="Proteomes" id="UP000220828">
    <property type="component" value="Unassembled WGS sequence"/>
</dbReference>
<comment type="similarity">
    <text evidence="1">Belongs to the peptidase M4 family.</text>
</comment>
<dbReference type="InterPro" id="IPR011096">
    <property type="entry name" value="FTP_domain"/>
</dbReference>
<feature type="domain" description="Secretion system C-terminal sorting" evidence="13">
    <location>
        <begin position="890"/>
        <end position="962"/>
    </location>
</feature>
<accession>A0A2H3KUC5</accession>
<dbReference type="Pfam" id="PF18962">
    <property type="entry name" value="Por_Secre_tail"/>
    <property type="match status" value="1"/>
</dbReference>
<evidence type="ECO:0000256" key="5">
    <source>
        <dbReference type="ARBA" id="ARBA00022801"/>
    </source>
</evidence>
<feature type="domain" description="FTP" evidence="12">
    <location>
        <begin position="62"/>
        <end position="111"/>
    </location>
</feature>
<dbReference type="AlphaFoldDB" id="A0A2H3KUC5"/>
<dbReference type="GO" id="GO:0046872">
    <property type="term" value="F:metal ion binding"/>
    <property type="evidence" value="ECO:0007669"/>
    <property type="project" value="UniProtKB-KW"/>
</dbReference>
<dbReference type="RefSeq" id="WP_097553396.1">
    <property type="nucleotide sequence ID" value="NZ_PCMW01000013.1"/>
</dbReference>
<dbReference type="Gene3D" id="2.60.120.260">
    <property type="entry name" value="Galactose-binding domain-like"/>
    <property type="match status" value="1"/>
</dbReference>
<evidence type="ECO:0000256" key="9">
    <source>
        <dbReference type="SAM" id="SignalP"/>
    </source>
</evidence>
<dbReference type="Pfam" id="PF01447">
    <property type="entry name" value="Peptidase_M4"/>
    <property type="match status" value="1"/>
</dbReference>
<evidence type="ECO:0000259" key="10">
    <source>
        <dbReference type="Pfam" id="PF01447"/>
    </source>
</evidence>
<dbReference type="Pfam" id="PF02868">
    <property type="entry name" value="Peptidase_M4_C"/>
    <property type="match status" value="1"/>
</dbReference>
<dbReference type="InterPro" id="IPR026444">
    <property type="entry name" value="Secre_tail"/>
</dbReference>
<feature type="signal peptide" evidence="9">
    <location>
        <begin position="1"/>
        <end position="21"/>
    </location>
</feature>
<dbReference type="GO" id="GO:0006508">
    <property type="term" value="P:proteolysis"/>
    <property type="evidence" value="ECO:0007669"/>
    <property type="project" value="UniProtKB-KW"/>
</dbReference>
<evidence type="ECO:0000256" key="2">
    <source>
        <dbReference type="ARBA" id="ARBA00022670"/>
    </source>
</evidence>
<feature type="active site" description="Proton donor" evidence="8">
    <location>
        <position position="479"/>
    </location>
</feature>
<evidence type="ECO:0000313" key="15">
    <source>
        <dbReference type="Proteomes" id="UP000220828"/>
    </source>
</evidence>
<dbReference type="InterPro" id="IPR023612">
    <property type="entry name" value="Peptidase_M4"/>
</dbReference>